<dbReference type="InterPro" id="IPR012347">
    <property type="entry name" value="Ferritin-like"/>
</dbReference>
<accession>A0A928KUV4</accession>
<evidence type="ECO:0000313" key="1">
    <source>
        <dbReference type="EMBL" id="MBE6832059.1"/>
    </source>
</evidence>
<protein>
    <submittedName>
        <fullName evidence="1">Spore coat protein</fullName>
    </submittedName>
</protein>
<keyword evidence="1" id="KW-0946">Virion</keyword>
<organism evidence="1 2">
    <name type="scientific">Faecalispora sporosphaeroides</name>
    <dbReference type="NCBI Taxonomy" id="1549"/>
    <lineage>
        <taxon>Bacteria</taxon>
        <taxon>Bacillati</taxon>
        <taxon>Bacillota</taxon>
        <taxon>Clostridia</taxon>
        <taxon>Eubacteriales</taxon>
        <taxon>Oscillospiraceae</taxon>
        <taxon>Faecalispora</taxon>
    </lineage>
</organism>
<dbReference type="AlphaFoldDB" id="A0A928KUV4"/>
<gene>
    <name evidence="1" type="ORF">E7512_00485</name>
</gene>
<dbReference type="Gene3D" id="1.20.1260.10">
    <property type="match status" value="1"/>
</dbReference>
<dbReference type="EMBL" id="SVNY01000001">
    <property type="protein sequence ID" value="MBE6832059.1"/>
    <property type="molecule type" value="Genomic_DNA"/>
</dbReference>
<proteinExistence type="predicted"/>
<reference evidence="1" key="1">
    <citation type="submission" date="2019-04" db="EMBL/GenBank/DDBJ databases">
        <title>Evolution of Biomass-Degrading Anaerobic Consortia Revealed by Metagenomics.</title>
        <authorList>
            <person name="Peng X."/>
        </authorList>
    </citation>
    <scope>NUCLEOTIDE SEQUENCE</scope>
    <source>
        <strain evidence="1">SIG551</strain>
    </source>
</reference>
<evidence type="ECO:0000313" key="2">
    <source>
        <dbReference type="Proteomes" id="UP000754750"/>
    </source>
</evidence>
<name>A0A928KUV4_9FIRM</name>
<keyword evidence="1" id="KW-0167">Capsid protein</keyword>
<dbReference type="RefSeq" id="WP_020074493.1">
    <property type="nucleotide sequence ID" value="NZ_JBKWRC010000001.1"/>
</dbReference>
<comment type="caution">
    <text evidence="1">The sequence shown here is derived from an EMBL/GenBank/DDBJ whole genome shotgun (WGS) entry which is preliminary data.</text>
</comment>
<dbReference type="Proteomes" id="UP000754750">
    <property type="component" value="Unassembled WGS sequence"/>
</dbReference>
<sequence length="61" mass="6956">MATLTSKELSAIEDQLNGEKLLITKMKAYSQGCTDPQLKQQYEDLASKHQQHYNKLLGFLN</sequence>